<organism evidence="1 2">
    <name type="scientific">Enterococcus gilvus ATCC BAA-350</name>
    <dbReference type="NCBI Taxonomy" id="1158614"/>
    <lineage>
        <taxon>Bacteria</taxon>
        <taxon>Bacillati</taxon>
        <taxon>Bacillota</taxon>
        <taxon>Bacilli</taxon>
        <taxon>Lactobacillales</taxon>
        <taxon>Enterococcaceae</taxon>
        <taxon>Enterococcus</taxon>
    </lineage>
</organism>
<accession>A0ABN0MC71</accession>
<sequence length="77" mass="8519">MKDVRTSVLSQELFSGIINQSSGESEEISAADKEMIEAILENVPLKSLVSLGAITNREQEQIENKLNSVLRGEEENE</sequence>
<dbReference type="Proteomes" id="UP000014160">
    <property type="component" value="Unassembled WGS sequence"/>
</dbReference>
<name>A0ABN0MC71_9ENTE</name>
<comment type="caution">
    <text evidence="1">The sequence shown here is derived from an EMBL/GenBank/DDBJ whole genome shotgun (WGS) entry which is preliminary data.</text>
</comment>
<gene>
    <name evidence="1" type="ORF">I592_04106</name>
</gene>
<evidence type="ECO:0000313" key="2">
    <source>
        <dbReference type="Proteomes" id="UP000014160"/>
    </source>
</evidence>
<dbReference type="EMBL" id="ASWH01000004">
    <property type="protein sequence ID" value="EOW77586.1"/>
    <property type="molecule type" value="Genomic_DNA"/>
</dbReference>
<reference evidence="1 2" key="1">
    <citation type="submission" date="2013-03" db="EMBL/GenBank/DDBJ databases">
        <title>The Genome Sequence of Enterococcus gilvus ATCC BAA-350 (PacBio/Illumina hybrid assembly).</title>
        <authorList>
            <consortium name="The Broad Institute Genomics Platform"/>
            <consortium name="The Broad Institute Genome Sequencing Center for Infectious Disease"/>
            <person name="Earl A."/>
            <person name="Russ C."/>
            <person name="Gilmore M."/>
            <person name="Surin D."/>
            <person name="Walker B."/>
            <person name="Young S."/>
            <person name="Zeng Q."/>
            <person name="Gargeya S."/>
            <person name="Fitzgerald M."/>
            <person name="Haas B."/>
            <person name="Abouelleil A."/>
            <person name="Allen A.W."/>
            <person name="Alvarado L."/>
            <person name="Arachchi H.M."/>
            <person name="Berlin A.M."/>
            <person name="Chapman S.B."/>
            <person name="Gainer-Dewar J."/>
            <person name="Goldberg J."/>
            <person name="Griggs A."/>
            <person name="Gujja S."/>
            <person name="Hansen M."/>
            <person name="Howarth C."/>
            <person name="Imamovic A."/>
            <person name="Ireland A."/>
            <person name="Larimer J."/>
            <person name="McCowan C."/>
            <person name="Murphy C."/>
            <person name="Pearson M."/>
            <person name="Poon T.W."/>
            <person name="Priest M."/>
            <person name="Roberts A."/>
            <person name="Saif S."/>
            <person name="Shea T."/>
            <person name="Sisk P."/>
            <person name="Sykes S."/>
            <person name="Wortman J."/>
            <person name="Nusbaum C."/>
            <person name="Birren B."/>
        </authorList>
    </citation>
    <scope>NUCLEOTIDE SEQUENCE [LARGE SCALE GENOMIC DNA]</scope>
    <source>
        <strain evidence="1 2">ATCC BAA-350</strain>
    </source>
</reference>
<evidence type="ECO:0000313" key="1">
    <source>
        <dbReference type="EMBL" id="EOW77586.1"/>
    </source>
</evidence>
<protein>
    <submittedName>
        <fullName evidence="1">Uncharacterized protein</fullName>
    </submittedName>
</protein>
<keyword evidence="2" id="KW-1185">Reference proteome</keyword>
<proteinExistence type="predicted"/>